<comment type="caution">
    <text evidence="1">The sequence shown here is derived from an EMBL/GenBank/DDBJ whole genome shotgun (WGS) entry which is preliminary data.</text>
</comment>
<evidence type="ECO:0000313" key="2">
    <source>
        <dbReference type="Proteomes" id="UP000269945"/>
    </source>
</evidence>
<feature type="non-terminal residue" evidence="1">
    <location>
        <position position="1"/>
    </location>
</feature>
<organism evidence="1 2">
    <name type="scientific">Gulo gulo</name>
    <name type="common">Wolverine</name>
    <name type="synonym">Gluton</name>
    <dbReference type="NCBI Taxonomy" id="48420"/>
    <lineage>
        <taxon>Eukaryota</taxon>
        <taxon>Metazoa</taxon>
        <taxon>Chordata</taxon>
        <taxon>Craniata</taxon>
        <taxon>Vertebrata</taxon>
        <taxon>Euteleostomi</taxon>
        <taxon>Mammalia</taxon>
        <taxon>Eutheria</taxon>
        <taxon>Laurasiatheria</taxon>
        <taxon>Carnivora</taxon>
        <taxon>Caniformia</taxon>
        <taxon>Musteloidea</taxon>
        <taxon>Mustelidae</taxon>
        <taxon>Guloninae</taxon>
        <taxon>Gulo</taxon>
    </lineage>
</organism>
<proteinExistence type="predicted"/>
<gene>
    <name evidence="1" type="ORF">BN2614_LOCUS1</name>
</gene>
<dbReference type="PANTHER" id="PTHR11593:SF10">
    <property type="entry name" value="60S RIBOSOMAL PROTEIN L17"/>
    <property type="match status" value="1"/>
</dbReference>
<dbReference type="Proteomes" id="UP000269945">
    <property type="component" value="Unassembled WGS sequence"/>
</dbReference>
<dbReference type="SUPFAM" id="SSF54843">
    <property type="entry name" value="Ribosomal protein L22"/>
    <property type="match status" value="1"/>
</dbReference>
<keyword evidence="2" id="KW-1185">Reference proteome</keyword>
<dbReference type="Gene3D" id="3.90.470.10">
    <property type="entry name" value="Ribosomal protein L22/L17"/>
    <property type="match status" value="1"/>
</dbReference>
<dbReference type="InterPro" id="IPR036394">
    <property type="entry name" value="Ribosomal_uL22_sf"/>
</dbReference>
<name>A0A9X9Q0V3_GULGU</name>
<dbReference type="GO" id="GO:0003735">
    <property type="term" value="F:structural constituent of ribosome"/>
    <property type="evidence" value="ECO:0007669"/>
    <property type="project" value="InterPro"/>
</dbReference>
<protein>
    <submittedName>
        <fullName evidence="1">Uncharacterized protein</fullName>
    </submittedName>
</protein>
<reference evidence="1 2" key="1">
    <citation type="submission" date="2018-10" db="EMBL/GenBank/DDBJ databases">
        <authorList>
            <person name="Ekblom R."/>
            <person name="Jareborg N."/>
        </authorList>
    </citation>
    <scope>NUCLEOTIDE SEQUENCE [LARGE SCALE GENOMIC DNA]</scope>
    <source>
        <tissue evidence="1">Muscle</tissue>
    </source>
</reference>
<evidence type="ECO:0000313" key="1">
    <source>
        <dbReference type="EMBL" id="VCW86592.1"/>
    </source>
</evidence>
<dbReference type="InterPro" id="IPR005721">
    <property type="entry name" value="Ribosomal_uL22_euk/arc"/>
</dbReference>
<dbReference type="PANTHER" id="PTHR11593">
    <property type="entry name" value="60S RIBOSOMAL PROTEIN L17"/>
    <property type="match status" value="1"/>
</dbReference>
<feature type="non-terminal residue" evidence="1">
    <location>
        <position position="92"/>
    </location>
</feature>
<accession>A0A9X9Q0V3</accession>
<dbReference type="GO" id="GO:0022625">
    <property type="term" value="C:cytosolic large ribosomal subunit"/>
    <property type="evidence" value="ECO:0007669"/>
    <property type="project" value="TreeGrafter"/>
</dbReference>
<dbReference type="GO" id="GO:0002181">
    <property type="term" value="P:cytoplasmic translation"/>
    <property type="evidence" value="ECO:0007669"/>
    <property type="project" value="TreeGrafter"/>
</dbReference>
<dbReference type="EMBL" id="CYRY02015951">
    <property type="protein sequence ID" value="VCW86592.1"/>
    <property type="molecule type" value="Genomic_DNA"/>
</dbReference>
<dbReference type="AlphaFoldDB" id="A0A9X9Q0V3"/>
<sequence>IVHYSLDPENPTKSCKSRSLNIPVHFKNTPETAQAIRNMHIWKAPKYLKDITAEAVCTTPWVQWWHWEVCPGQTEGWTQSRWAKKSAEFYCT</sequence>